<evidence type="ECO:0000256" key="1">
    <source>
        <dbReference type="ARBA" id="ARBA00004141"/>
    </source>
</evidence>
<feature type="transmembrane region" description="Helical" evidence="6">
    <location>
        <begin position="387"/>
        <end position="407"/>
    </location>
</feature>
<dbReference type="Pfam" id="PF13520">
    <property type="entry name" value="AA_permease_2"/>
    <property type="match status" value="1"/>
</dbReference>
<feature type="transmembrane region" description="Helical" evidence="6">
    <location>
        <begin position="212"/>
        <end position="234"/>
    </location>
</feature>
<dbReference type="AlphaFoldDB" id="A0A346XY09"/>
<dbReference type="Gene3D" id="1.20.1740.10">
    <property type="entry name" value="Amino acid/polyamine transporter I"/>
    <property type="match status" value="1"/>
</dbReference>
<gene>
    <name evidence="7" type="ORF">DVS28_a2425</name>
</gene>
<evidence type="ECO:0000256" key="6">
    <source>
        <dbReference type="SAM" id="Phobius"/>
    </source>
</evidence>
<sequence>MELRHRDHPRRHDVVAPADDDPSQPTVESHPPMLETLKRSLVGAPLASSEIDEQRISKRVGLAVFSSDAISSTAYATEEILFVVALGASSLALGLPVLVPIALAVALLLLIVSASYRQTIHSYPSGGGSYVVSRENLGETPSLVAGASLLVDYILTVAVSISAGVAAILSIPAFAGLRDHRVAVGLVLVALITLVNLRGVKESGRAFAIPTYVYIVTFGALVVVGLAKAELGLFGGLSPVDAEGFEGALNGGELGLFLVLKGFSSGAVALTGVEAISNGVPAFQKPAPRNAAVTLSWMAAILGTLFLGSAVLATAVMPVPSHDQTVIAQLGLAVFGSGPLFLVLQIATACILTMAANTAYADFPRLSFIIAGDGYLPRQLANRGDRLVFSNGILLLAAAASTLLIGFGGITTALIPLYAVGVFTSFTLSQTGMVRHHLRLREAGWQRGVAINGVGAFTTFVVLLIVAITKFSSGAWLPLIVIPTVVVLFRGVSSHYQRVRSGLRLPDRIVLEPTAHTVVVLVGDVHRGTVEALRYAWSLHPTHLLAVTVVADDDAETAIRERWARVPGDIRLDVIRSPYRELTRPLLRYVDEVDDRWDGDIVTVLIPEFVVSRWWGHFLHNNSALLLKGRLLFRRGTVVTSVPYHLNA</sequence>
<feature type="transmembrane region" description="Helical" evidence="6">
    <location>
        <begin position="339"/>
        <end position="360"/>
    </location>
</feature>
<feature type="compositionally biased region" description="Basic and acidic residues" evidence="5">
    <location>
        <begin position="1"/>
        <end position="14"/>
    </location>
</feature>
<evidence type="ECO:0000256" key="5">
    <source>
        <dbReference type="SAM" id="MobiDB-lite"/>
    </source>
</evidence>
<dbReference type="InterPro" id="IPR002293">
    <property type="entry name" value="AA/rel_permease1"/>
</dbReference>
<feature type="transmembrane region" description="Helical" evidence="6">
    <location>
        <begin position="254"/>
        <end position="276"/>
    </location>
</feature>
<comment type="subcellular location">
    <subcellularLocation>
        <location evidence="1">Membrane</location>
        <topology evidence="1">Multi-pass membrane protein</topology>
    </subcellularLocation>
</comment>
<protein>
    <submittedName>
        <fullName evidence="7">Amino acid permease</fullName>
    </submittedName>
</protein>
<dbReference type="KEGG" id="euz:DVS28_a2425"/>
<evidence type="ECO:0000256" key="2">
    <source>
        <dbReference type="ARBA" id="ARBA00022692"/>
    </source>
</evidence>
<dbReference type="InterPro" id="IPR053153">
    <property type="entry name" value="APC_K+_Transporter"/>
</dbReference>
<dbReference type="GO" id="GO:0016020">
    <property type="term" value="C:membrane"/>
    <property type="evidence" value="ECO:0007669"/>
    <property type="project" value="UniProtKB-SubCell"/>
</dbReference>
<dbReference type="RefSeq" id="WP_216826580.1">
    <property type="nucleotide sequence ID" value="NZ_CP031165.1"/>
</dbReference>
<evidence type="ECO:0000313" key="8">
    <source>
        <dbReference type="Proteomes" id="UP000264006"/>
    </source>
</evidence>
<evidence type="ECO:0000256" key="3">
    <source>
        <dbReference type="ARBA" id="ARBA00022989"/>
    </source>
</evidence>
<name>A0A346XY09_9ACTN</name>
<feature type="transmembrane region" description="Helical" evidence="6">
    <location>
        <begin position="475"/>
        <end position="492"/>
    </location>
</feature>
<dbReference type="EMBL" id="CP031165">
    <property type="protein sequence ID" value="AXV07106.1"/>
    <property type="molecule type" value="Genomic_DNA"/>
</dbReference>
<evidence type="ECO:0000313" key="7">
    <source>
        <dbReference type="EMBL" id="AXV07106.1"/>
    </source>
</evidence>
<dbReference type="PANTHER" id="PTHR47704">
    <property type="entry name" value="POTASSIUM TRANSPORTER KIMA"/>
    <property type="match status" value="1"/>
</dbReference>
<keyword evidence="4 6" id="KW-0472">Membrane</keyword>
<dbReference type="GO" id="GO:0022857">
    <property type="term" value="F:transmembrane transporter activity"/>
    <property type="evidence" value="ECO:0007669"/>
    <property type="project" value="InterPro"/>
</dbReference>
<keyword evidence="3 6" id="KW-1133">Transmembrane helix</keyword>
<feature type="transmembrane region" description="Helical" evidence="6">
    <location>
        <begin position="297"/>
        <end position="319"/>
    </location>
</feature>
<evidence type="ECO:0000256" key="4">
    <source>
        <dbReference type="ARBA" id="ARBA00023136"/>
    </source>
</evidence>
<organism evidence="7 8">
    <name type="scientific">Euzebya pacifica</name>
    <dbReference type="NCBI Taxonomy" id="1608957"/>
    <lineage>
        <taxon>Bacteria</taxon>
        <taxon>Bacillati</taxon>
        <taxon>Actinomycetota</taxon>
        <taxon>Nitriliruptoria</taxon>
        <taxon>Euzebyales</taxon>
    </lineage>
</organism>
<feature type="transmembrane region" description="Helical" evidence="6">
    <location>
        <begin position="413"/>
        <end position="429"/>
    </location>
</feature>
<dbReference type="PANTHER" id="PTHR47704:SF1">
    <property type="entry name" value="POTASSIUM TRANSPORTER KIMA"/>
    <property type="match status" value="1"/>
</dbReference>
<keyword evidence="2 6" id="KW-0812">Transmembrane</keyword>
<feature type="transmembrane region" description="Helical" evidence="6">
    <location>
        <begin position="80"/>
        <end position="112"/>
    </location>
</feature>
<dbReference type="Proteomes" id="UP000264006">
    <property type="component" value="Chromosome"/>
</dbReference>
<reference evidence="7 8" key="1">
    <citation type="submission" date="2018-09" db="EMBL/GenBank/DDBJ databases">
        <title>Complete genome sequence of Euzebya sp. DY32-46 isolated from seawater of Pacific Ocean.</title>
        <authorList>
            <person name="Xu L."/>
            <person name="Wu Y.-H."/>
            <person name="Xu X.-W."/>
        </authorList>
    </citation>
    <scope>NUCLEOTIDE SEQUENCE [LARGE SCALE GENOMIC DNA]</scope>
    <source>
        <strain evidence="7 8">DY32-46</strain>
    </source>
</reference>
<feature type="region of interest" description="Disordered" evidence="5">
    <location>
        <begin position="1"/>
        <end position="31"/>
    </location>
</feature>
<feature type="transmembrane region" description="Helical" evidence="6">
    <location>
        <begin position="181"/>
        <end position="200"/>
    </location>
</feature>
<feature type="transmembrane region" description="Helical" evidence="6">
    <location>
        <begin position="153"/>
        <end position="175"/>
    </location>
</feature>
<keyword evidence="8" id="KW-1185">Reference proteome</keyword>
<accession>A0A346XY09</accession>
<feature type="transmembrane region" description="Helical" evidence="6">
    <location>
        <begin position="449"/>
        <end position="469"/>
    </location>
</feature>
<proteinExistence type="predicted"/>